<name>A0A7J7IB19_CAMSI</name>
<reference evidence="2" key="1">
    <citation type="journal article" date="2020" name="Nat. Commun.">
        <title>Genome assembly of wild tea tree DASZ reveals pedigree and selection history of tea varieties.</title>
        <authorList>
            <person name="Zhang W."/>
            <person name="Zhang Y."/>
            <person name="Qiu H."/>
            <person name="Guo Y."/>
            <person name="Wan H."/>
            <person name="Zhang X."/>
            <person name="Scossa F."/>
            <person name="Alseekh S."/>
            <person name="Zhang Q."/>
            <person name="Wang P."/>
            <person name="Xu L."/>
            <person name="Schmidt M.H."/>
            <person name="Jia X."/>
            <person name="Li D."/>
            <person name="Zhu A."/>
            <person name="Guo F."/>
            <person name="Chen W."/>
            <person name="Ni D."/>
            <person name="Usadel B."/>
            <person name="Fernie A.R."/>
            <person name="Wen W."/>
        </authorList>
    </citation>
    <scope>NUCLEOTIDE SEQUENCE [LARGE SCALE GENOMIC DNA]</scope>
    <source>
        <strain evidence="2">cv. G240</strain>
    </source>
</reference>
<accession>A0A7J7IB19</accession>
<reference evidence="1 2" key="2">
    <citation type="submission" date="2020-07" db="EMBL/GenBank/DDBJ databases">
        <title>Genome assembly of wild tea tree DASZ reveals pedigree and selection history of tea varieties.</title>
        <authorList>
            <person name="Zhang W."/>
        </authorList>
    </citation>
    <scope>NUCLEOTIDE SEQUENCE [LARGE SCALE GENOMIC DNA]</scope>
    <source>
        <strain evidence="2">cv. G240</strain>
        <tissue evidence="1">Leaf</tissue>
    </source>
</reference>
<sequence length="246" mass="28419">MELLAKEDPEFTHPPNNAKETPLYLAAERQHMNMVSMILKNRTSPAYGGPMCQTALHAAAKSTKLLLEWKSNQSKKTDEYRWISLHYATRYANEYEVKRILKKDKSEAYITTDEEGDEMTAFHIAADNGNVAVMEEHLLCCPDCWEMDNGKGQNEIEQNRKERRDTKFHLPSSSIMSSTDTSSLTSLFQTREFSATRLLWKWSRKRRQYILQKSWIIYLINQKDIEGNTPLHLLATALGSKMPVDL</sequence>
<evidence type="ECO:0000313" key="1">
    <source>
        <dbReference type="EMBL" id="KAF5962143.1"/>
    </source>
</evidence>
<protein>
    <recommendedName>
        <fullName evidence="3">PGG domain-containing protein</fullName>
    </recommendedName>
</protein>
<gene>
    <name evidence="1" type="ORF">HYC85_003352</name>
</gene>
<comment type="caution">
    <text evidence="1">The sequence shown here is derived from an EMBL/GenBank/DDBJ whole genome shotgun (WGS) entry which is preliminary data.</text>
</comment>
<proteinExistence type="predicted"/>
<dbReference type="InterPro" id="IPR036770">
    <property type="entry name" value="Ankyrin_rpt-contain_sf"/>
</dbReference>
<dbReference type="SMART" id="SM00248">
    <property type="entry name" value="ANK"/>
    <property type="match status" value="3"/>
</dbReference>
<dbReference type="PANTHER" id="PTHR24121:SF22">
    <property type="entry name" value="PROTEIN ACCELERATED CELL DEATH 6-LIKE"/>
    <property type="match status" value="1"/>
</dbReference>
<keyword evidence="2" id="KW-1185">Reference proteome</keyword>
<dbReference type="SUPFAM" id="SSF48403">
    <property type="entry name" value="Ankyrin repeat"/>
    <property type="match status" value="1"/>
</dbReference>
<dbReference type="AlphaFoldDB" id="A0A7J7IB19"/>
<dbReference type="InterPro" id="IPR002110">
    <property type="entry name" value="Ankyrin_rpt"/>
</dbReference>
<dbReference type="PANTHER" id="PTHR24121">
    <property type="entry name" value="NO MECHANORECEPTOR POTENTIAL C, ISOFORM D-RELATED"/>
    <property type="match status" value="1"/>
</dbReference>
<dbReference type="Pfam" id="PF00023">
    <property type="entry name" value="Ank"/>
    <property type="match status" value="1"/>
</dbReference>
<dbReference type="EMBL" id="JACBKZ010000001">
    <property type="protein sequence ID" value="KAF5962143.1"/>
    <property type="molecule type" value="Genomic_DNA"/>
</dbReference>
<dbReference type="Proteomes" id="UP000593564">
    <property type="component" value="Unassembled WGS sequence"/>
</dbReference>
<organism evidence="1 2">
    <name type="scientific">Camellia sinensis</name>
    <name type="common">Tea plant</name>
    <name type="synonym">Thea sinensis</name>
    <dbReference type="NCBI Taxonomy" id="4442"/>
    <lineage>
        <taxon>Eukaryota</taxon>
        <taxon>Viridiplantae</taxon>
        <taxon>Streptophyta</taxon>
        <taxon>Embryophyta</taxon>
        <taxon>Tracheophyta</taxon>
        <taxon>Spermatophyta</taxon>
        <taxon>Magnoliopsida</taxon>
        <taxon>eudicotyledons</taxon>
        <taxon>Gunneridae</taxon>
        <taxon>Pentapetalae</taxon>
        <taxon>asterids</taxon>
        <taxon>Ericales</taxon>
        <taxon>Theaceae</taxon>
        <taxon>Camellia</taxon>
    </lineage>
</organism>
<dbReference type="Gene3D" id="1.25.40.20">
    <property type="entry name" value="Ankyrin repeat-containing domain"/>
    <property type="match status" value="1"/>
</dbReference>
<evidence type="ECO:0008006" key="3">
    <source>
        <dbReference type="Google" id="ProtNLM"/>
    </source>
</evidence>
<evidence type="ECO:0000313" key="2">
    <source>
        <dbReference type="Proteomes" id="UP000593564"/>
    </source>
</evidence>